<feature type="domain" description="BLUF" evidence="1">
    <location>
        <begin position="10"/>
        <end position="101"/>
    </location>
</feature>
<dbReference type="OrthoDB" id="196105at2"/>
<dbReference type="RefSeq" id="WP_015500546.1">
    <property type="nucleotide sequence ID" value="NC_020911.1"/>
</dbReference>
<dbReference type="SUPFAM" id="SSF54975">
    <property type="entry name" value="Acylphosphatase/BLUF domain-like"/>
    <property type="match status" value="1"/>
</dbReference>
<keyword evidence="3" id="KW-1185">Reference proteome</keyword>
<gene>
    <name evidence="2" type="ORF">OAN307_c30080</name>
</gene>
<accession>M9R7E3</accession>
<protein>
    <recommendedName>
        <fullName evidence="1">BLUF domain-containing protein</fullName>
    </recommendedName>
</protein>
<evidence type="ECO:0000259" key="1">
    <source>
        <dbReference type="PROSITE" id="PS50925"/>
    </source>
</evidence>
<dbReference type="InterPro" id="IPR036046">
    <property type="entry name" value="Acylphosphatase-like_dom_sf"/>
</dbReference>
<sequence length="170" mass="19299">METSNALPQLYRLIYVSHTQEDTTVNDIASILEISRYNNDRDNITGLLIYDKQLFFQALEGDRDAVEGCYARICRDARHGSPYIAWQGDVKKRSFTSWDMGYRTPSDLDKDDEQSVLALTDLVAKDVKTEGSDLLISVLIRVLFDGPKERDLGDANALNPNNSINRQRPQ</sequence>
<dbReference type="eggNOG" id="COG5001">
    <property type="taxonomic scope" value="Bacteria"/>
</dbReference>
<reference evidence="2 3" key="1">
    <citation type="journal article" date="2013" name="PLoS ONE">
        <title>Poles Apart: Arctic and Antarctic Octadecabacter strains Share High Genome Plasticity and a New Type of Xanthorhodopsin.</title>
        <authorList>
            <person name="Vollmers J."/>
            <person name="Voget S."/>
            <person name="Dietrich S."/>
            <person name="Gollnow K."/>
            <person name="Smits M."/>
            <person name="Meyer K."/>
            <person name="Brinkhoff T."/>
            <person name="Simon M."/>
            <person name="Daniel R."/>
        </authorList>
    </citation>
    <scope>NUCLEOTIDE SEQUENCE [LARGE SCALE GENOMIC DNA]</scope>
    <source>
        <strain evidence="2 3">307</strain>
    </source>
</reference>
<dbReference type="GO" id="GO:0071949">
    <property type="term" value="F:FAD binding"/>
    <property type="evidence" value="ECO:0007669"/>
    <property type="project" value="InterPro"/>
</dbReference>
<dbReference type="GO" id="GO:0009882">
    <property type="term" value="F:blue light photoreceptor activity"/>
    <property type="evidence" value="ECO:0007669"/>
    <property type="project" value="InterPro"/>
</dbReference>
<evidence type="ECO:0000313" key="3">
    <source>
        <dbReference type="Proteomes" id="UP000005307"/>
    </source>
</evidence>
<dbReference type="Proteomes" id="UP000005307">
    <property type="component" value="Chromosome"/>
</dbReference>
<dbReference type="AlphaFoldDB" id="M9R7E3"/>
<dbReference type="Pfam" id="PF04940">
    <property type="entry name" value="BLUF"/>
    <property type="match status" value="1"/>
</dbReference>
<dbReference type="InterPro" id="IPR007024">
    <property type="entry name" value="BLUF_domain"/>
</dbReference>
<dbReference type="HOGENOM" id="CLU_097099_2_1_5"/>
<name>M9R7E3_9RHOB</name>
<evidence type="ECO:0000313" key="2">
    <source>
        <dbReference type="EMBL" id="AGI68559.1"/>
    </source>
</evidence>
<organism evidence="2 3">
    <name type="scientific">Octadecabacter antarcticus 307</name>
    <dbReference type="NCBI Taxonomy" id="391626"/>
    <lineage>
        <taxon>Bacteria</taxon>
        <taxon>Pseudomonadati</taxon>
        <taxon>Pseudomonadota</taxon>
        <taxon>Alphaproteobacteria</taxon>
        <taxon>Rhodobacterales</taxon>
        <taxon>Roseobacteraceae</taxon>
        <taxon>Octadecabacter</taxon>
    </lineage>
</organism>
<dbReference type="SMART" id="SM01034">
    <property type="entry name" value="BLUF"/>
    <property type="match status" value="1"/>
</dbReference>
<dbReference type="PROSITE" id="PS50925">
    <property type="entry name" value="BLUF"/>
    <property type="match status" value="1"/>
</dbReference>
<proteinExistence type="predicted"/>
<dbReference type="KEGG" id="oat:OAN307_c30080"/>
<dbReference type="Gene3D" id="3.30.70.100">
    <property type="match status" value="1"/>
</dbReference>
<dbReference type="EMBL" id="CP003740">
    <property type="protein sequence ID" value="AGI68559.1"/>
    <property type="molecule type" value="Genomic_DNA"/>
</dbReference>